<dbReference type="EMBL" id="BMAV01019709">
    <property type="protein sequence ID" value="GFY72858.1"/>
    <property type="molecule type" value="Genomic_DNA"/>
</dbReference>
<comment type="caution">
    <text evidence="3">The sequence shown here is derived from an EMBL/GenBank/DDBJ whole genome shotgun (WGS) entry which is preliminary data.</text>
</comment>
<gene>
    <name evidence="3" type="primary">AVEN_123006_1</name>
    <name evidence="3" type="ORF">TNIN_18911</name>
</gene>
<evidence type="ECO:0000256" key="2">
    <source>
        <dbReference type="SAM" id="SignalP"/>
    </source>
</evidence>
<feature type="signal peptide" evidence="2">
    <location>
        <begin position="1"/>
        <end position="17"/>
    </location>
</feature>
<organism evidence="3 4">
    <name type="scientific">Trichonephila inaurata madagascariensis</name>
    <dbReference type="NCBI Taxonomy" id="2747483"/>
    <lineage>
        <taxon>Eukaryota</taxon>
        <taxon>Metazoa</taxon>
        <taxon>Ecdysozoa</taxon>
        <taxon>Arthropoda</taxon>
        <taxon>Chelicerata</taxon>
        <taxon>Arachnida</taxon>
        <taxon>Araneae</taxon>
        <taxon>Araneomorphae</taxon>
        <taxon>Entelegynae</taxon>
        <taxon>Araneoidea</taxon>
        <taxon>Nephilidae</taxon>
        <taxon>Trichonephila</taxon>
        <taxon>Trichonephila inaurata</taxon>
    </lineage>
</organism>
<accession>A0A8X7CLH5</accession>
<keyword evidence="4" id="KW-1185">Reference proteome</keyword>
<proteinExistence type="predicted"/>
<reference evidence="3" key="1">
    <citation type="submission" date="2020-08" db="EMBL/GenBank/DDBJ databases">
        <title>Multicomponent nature underlies the extraordinary mechanical properties of spider dragline silk.</title>
        <authorList>
            <person name="Kono N."/>
            <person name="Nakamura H."/>
            <person name="Mori M."/>
            <person name="Yoshida Y."/>
            <person name="Ohtoshi R."/>
            <person name="Malay A.D."/>
            <person name="Moran D.A.P."/>
            <person name="Tomita M."/>
            <person name="Numata K."/>
            <person name="Arakawa K."/>
        </authorList>
    </citation>
    <scope>NUCLEOTIDE SEQUENCE</scope>
</reference>
<protein>
    <submittedName>
        <fullName evidence="3">Uncharacterized protein</fullName>
    </submittedName>
</protein>
<dbReference type="Proteomes" id="UP000886998">
    <property type="component" value="Unassembled WGS sequence"/>
</dbReference>
<name>A0A8X7CLH5_9ARAC</name>
<evidence type="ECO:0000313" key="4">
    <source>
        <dbReference type="Proteomes" id="UP000886998"/>
    </source>
</evidence>
<feature type="chain" id="PRO_5036460539" evidence="2">
    <location>
        <begin position="18"/>
        <end position="310"/>
    </location>
</feature>
<evidence type="ECO:0000256" key="1">
    <source>
        <dbReference type="SAM" id="MobiDB-lite"/>
    </source>
</evidence>
<feature type="region of interest" description="Disordered" evidence="1">
    <location>
        <begin position="287"/>
        <end position="310"/>
    </location>
</feature>
<dbReference type="AlphaFoldDB" id="A0A8X7CLH5"/>
<dbReference type="OrthoDB" id="6435304at2759"/>
<evidence type="ECO:0000313" key="3">
    <source>
        <dbReference type="EMBL" id="GFY72858.1"/>
    </source>
</evidence>
<keyword evidence="2" id="KW-0732">Signal</keyword>
<sequence length="310" mass="31734">MYQFIAVLVLGAVYCSAEEEPFSIGLGVLSPSYKQTVGKENVQVSFDQKDNGQFSYSVGDPKTGTNTYLNFGPSAPSQAGQQSAGYAGPAAPAYSAPAAPSYSAPAAPSYSAPAAPSYAAPAAPAAGYQPSGFANNPGYASPNHGSAGGYSAPAPSSGYYGNQGQAYNQYGSARQPEQNPSGIIPAGFSYHATEGQAFLRQGELRKPEPAQGQVLPAGFSYHAMDGQSFLNQGDSPNMAFMVAEEKQSSGVGPAEQSFYHNLRSDSQGGRGLVNGLVGYGSGGSSSGSLPIGGYAGPQYQGAHREHGGHQ</sequence>